<reference evidence="2 3" key="1">
    <citation type="submission" date="2021-06" db="EMBL/GenBank/DDBJ databases">
        <title>Enterococcus alishanensis sp. nov., a novel lactic acid bacterium isolated from fresh coffee beans.</title>
        <authorList>
            <person name="Chen Y.-S."/>
        </authorList>
    </citation>
    <scope>NUCLEOTIDE SEQUENCE [LARGE SCALE GENOMIC DNA]</scope>
    <source>
        <strain evidence="2 3">ALS3</strain>
    </source>
</reference>
<keyword evidence="1" id="KW-0812">Transmembrane</keyword>
<dbReference type="Proteomes" id="UP000774130">
    <property type="component" value="Unassembled WGS sequence"/>
</dbReference>
<proteinExistence type="predicted"/>
<name>A0ABS6THF1_9ENTE</name>
<accession>A0ABS6THF1</accession>
<feature type="transmembrane region" description="Helical" evidence="1">
    <location>
        <begin position="70"/>
        <end position="91"/>
    </location>
</feature>
<dbReference type="EMBL" id="JAHUZB010000011">
    <property type="protein sequence ID" value="MBV7392373.1"/>
    <property type="molecule type" value="Genomic_DNA"/>
</dbReference>
<feature type="transmembrane region" description="Helical" evidence="1">
    <location>
        <begin position="103"/>
        <end position="123"/>
    </location>
</feature>
<dbReference type="InterPro" id="IPR008523">
    <property type="entry name" value="DUF805"/>
</dbReference>
<feature type="transmembrane region" description="Helical" evidence="1">
    <location>
        <begin position="35"/>
        <end position="58"/>
    </location>
</feature>
<dbReference type="RefSeq" id="WP_218327587.1">
    <property type="nucleotide sequence ID" value="NZ_JAHUZB010000011.1"/>
</dbReference>
<sequence>MKRISEQGKVSFSQAFSDFFKGYADFRGRSTRRGYWFAMLGVLVVYLILTIITVASSSNREYYESPINDFMLFIILVFSLAIIMPSIALSVRRLRDTGLKSKAILVLYIVYYALSYTWGMNLYSSVLNSVSSMASVYGGYSGASPSLASLNFSGSPIITFFTMLLSIFITISAFLPTDMFATSSKNSVLTSIFAEK</sequence>
<gene>
    <name evidence="2" type="ORF">KUA55_17050</name>
</gene>
<keyword evidence="1" id="KW-1133">Transmembrane helix</keyword>
<protein>
    <submittedName>
        <fullName evidence="2">DUF805 domain-containing protein</fullName>
    </submittedName>
</protein>
<feature type="transmembrane region" description="Helical" evidence="1">
    <location>
        <begin position="157"/>
        <end position="175"/>
    </location>
</feature>
<keyword evidence="1" id="KW-0472">Membrane</keyword>
<evidence type="ECO:0000256" key="1">
    <source>
        <dbReference type="SAM" id="Phobius"/>
    </source>
</evidence>
<keyword evidence="3" id="KW-1185">Reference proteome</keyword>
<evidence type="ECO:0000313" key="3">
    <source>
        <dbReference type="Proteomes" id="UP000774130"/>
    </source>
</evidence>
<evidence type="ECO:0000313" key="2">
    <source>
        <dbReference type="EMBL" id="MBV7392373.1"/>
    </source>
</evidence>
<organism evidence="2 3">
    <name type="scientific">Enterococcus alishanensis</name>
    <dbReference type="NCBI Taxonomy" id="1303817"/>
    <lineage>
        <taxon>Bacteria</taxon>
        <taxon>Bacillati</taxon>
        <taxon>Bacillota</taxon>
        <taxon>Bacilli</taxon>
        <taxon>Lactobacillales</taxon>
        <taxon>Enterococcaceae</taxon>
        <taxon>Enterococcus</taxon>
    </lineage>
</organism>
<comment type="caution">
    <text evidence="2">The sequence shown here is derived from an EMBL/GenBank/DDBJ whole genome shotgun (WGS) entry which is preliminary data.</text>
</comment>
<dbReference type="Pfam" id="PF05656">
    <property type="entry name" value="DUF805"/>
    <property type="match status" value="1"/>
</dbReference>